<evidence type="ECO:0008006" key="3">
    <source>
        <dbReference type="Google" id="ProtNLM"/>
    </source>
</evidence>
<proteinExistence type="predicted"/>
<dbReference type="RefSeq" id="WP_217839204.1">
    <property type="nucleotide sequence ID" value="NZ_CP077076.1"/>
</dbReference>
<evidence type="ECO:0000313" key="1">
    <source>
        <dbReference type="EMBL" id="QXH49587.1"/>
    </source>
</evidence>
<reference evidence="1" key="1">
    <citation type="journal article" date="2021" name="Microorganisms">
        <title>The Ever-Expanding Pseudomonas Genus: Description of 43 New Species and Partition of the Pseudomonas putida Group.</title>
        <authorList>
            <person name="Girard L."/>
            <person name="Lood C."/>
            <person name="Hofte M."/>
            <person name="Vandamme P."/>
            <person name="Rokni-Zadeh H."/>
            <person name="van Noort V."/>
            <person name="Lavigne R."/>
            <person name="De Mot R."/>
        </authorList>
    </citation>
    <scope>NUCLEOTIDE SEQUENCE</scope>
    <source>
        <strain evidence="1">COW40</strain>
    </source>
</reference>
<dbReference type="Proteomes" id="UP001046350">
    <property type="component" value="Chromosome"/>
</dbReference>
<evidence type="ECO:0000313" key="2">
    <source>
        <dbReference type="Proteomes" id="UP001046350"/>
    </source>
</evidence>
<sequence>MTDKPSDFSASVAHFKAIADEKLAQLRASSQYDSFLNENAIEAFSRIEQSSYAGRPHASRKRAS</sequence>
<protein>
    <recommendedName>
        <fullName evidence="3">Prevent-host-death protein</fullName>
    </recommendedName>
</protein>
<name>A0ABX8N2B8_9PSED</name>
<organism evidence="1 2">
    <name type="scientific">Pseudomonas fakonensis</name>
    <dbReference type="NCBI Taxonomy" id="2842355"/>
    <lineage>
        <taxon>Bacteria</taxon>
        <taxon>Pseudomonadati</taxon>
        <taxon>Pseudomonadota</taxon>
        <taxon>Gammaproteobacteria</taxon>
        <taxon>Pseudomonadales</taxon>
        <taxon>Pseudomonadaceae</taxon>
        <taxon>Pseudomonas</taxon>
    </lineage>
</organism>
<keyword evidence="2" id="KW-1185">Reference proteome</keyword>
<gene>
    <name evidence="1" type="ORF">KSS94_16700</name>
</gene>
<accession>A0ABX8N2B8</accession>
<dbReference type="EMBL" id="CP077076">
    <property type="protein sequence ID" value="QXH49587.1"/>
    <property type="molecule type" value="Genomic_DNA"/>
</dbReference>